<dbReference type="OMA" id="IDHAKYT"/>
<dbReference type="KEGG" id="kng:KNAG_0I00910"/>
<evidence type="ECO:0000256" key="3">
    <source>
        <dbReference type="ARBA" id="ARBA00022729"/>
    </source>
</evidence>
<accession>J7S278</accession>
<keyword evidence="3" id="KW-0732">Signal</keyword>
<dbReference type="Pfam" id="PF00026">
    <property type="entry name" value="Asp"/>
    <property type="match status" value="2"/>
</dbReference>
<dbReference type="MEROPS" id="A01.030"/>
<feature type="active site" evidence="6">
    <location>
        <position position="44"/>
    </location>
</feature>
<dbReference type="SUPFAM" id="SSF50630">
    <property type="entry name" value="Acid proteases"/>
    <property type="match status" value="1"/>
</dbReference>
<comment type="similarity">
    <text evidence="1 7">Belongs to the peptidase A1 family.</text>
</comment>
<evidence type="ECO:0000256" key="1">
    <source>
        <dbReference type="ARBA" id="ARBA00007447"/>
    </source>
</evidence>
<dbReference type="FunFam" id="2.40.70.10:FF:000023">
    <property type="entry name" value="Aspartic protease"/>
    <property type="match status" value="1"/>
</dbReference>
<evidence type="ECO:0000256" key="4">
    <source>
        <dbReference type="ARBA" id="ARBA00022750"/>
    </source>
</evidence>
<keyword evidence="4 7" id="KW-0064">Aspartyl protease</keyword>
<dbReference type="EMBL" id="HE978322">
    <property type="protein sequence ID" value="CCK71882.1"/>
    <property type="molecule type" value="Genomic_DNA"/>
</dbReference>
<dbReference type="PRINTS" id="PR00792">
    <property type="entry name" value="PEPSIN"/>
</dbReference>
<dbReference type="PROSITE" id="PS51767">
    <property type="entry name" value="PEPTIDASE_A1"/>
    <property type="match status" value="1"/>
</dbReference>
<evidence type="ECO:0000256" key="6">
    <source>
        <dbReference type="PIRSR" id="PIRSR601461-1"/>
    </source>
</evidence>
<dbReference type="GO" id="GO:0009277">
    <property type="term" value="C:fungal-type cell wall"/>
    <property type="evidence" value="ECO:0007669"/>
    <property type="project" value="EnsemblFungi"/>
</dbReference>
<dbReference type="GeneID" id="34527625"/>
<reference evidence="10 11" key="1">
    <citation type="journal article" date="2011" name="Proc. Natl. Acad. Sci. U.S.A.">
        <title>Evolutionary erosion of yeast sex chromosomes by mating-type switching accidents.</title>
        <authorList>
            <person name="Gordon J.L."/>
            <person name="Armisen D."/>
            <person name="Proux-Wera E."/>
            <person name="Oheigeartaigh S.S."/>
            <person name="Byrne K.P."/>
            <person name="Wolfe K.H."/>
        </authorList>
    </citation>
    <scope>NUCLEOTIDE SEQUENCE [LARGE SCALE GENOMIC DNA]</scope>
    <source>
        <strain evidence="11">ATCC MYA-139 / BCRC 22969 / CBS 8797 / CCRC 22969 / KCTC 17520 / NBRC 10181 / NCYC 3082</strain>
    </source>
</reference>
<dbReference type="InterPro" id="IPR001461">
    <property type="entry name" value="Aspartic_peptidase_A1"/>
</dbReference>
<dbReference type="InterPro" id="IPR001969">
    <property type="entry name" value="Aspartic_peptidase_AS"/>
</dbReference>
<dbReference type="eggNOG" id="KOG1339">
    <property type="taxonomic scope" value="Eukaryota"/>
</dbReference>
<feature type="compositionally biased region" description="Low complexity" evidence="8">
    <location>
        <begin position="505"/>
        <end position="541"/>
    </location>
</feature>
<dbReference type="CDD" id="cd05474">
    <property type="entry name" value="SAP_like"/>
    <property type="match status" value="1"/>
</dbReference>
<dbReference type="RefSeq" id="XP_022466127.1">
    <property type="nucleotide sequence ID" value="XM_022609764.1"/>
</dbReference>
<dbReference type="GO" id="GO:0031505">
    <property type="term" value="P:fungal-type cell wall organization"/>
    <property type="evidence" value="ECO:0007669"/>
    <property type="project" value="EnsemblFungi"/>
</dbReference>
<keyword evidence="11" id="KW-1185">Reference proteome</keyword>
<dbReference type="OrthoDB" id="771136at2759"/>
<evidence type="ECO:0000256" key="8">
    <source>
        <dbReference type="SAM" id="MobiDB-lite"/>
    </source>
</evidence>
<dbReference type="GO" id="GO:0006508">
    <property type="term" value="P:proteolysis"/>
    <property type="evidence" value="ECO:0007669"/>
    <property type="project" value="UniProtKB-KW"/>
</dbReference>
<evidence type="ECO:0000256" key="7">
    <source>
        <dbReference type="RuleBase" id="RU000454"/>
    </source>
</evidence>
<protein>
    <recommendedName>
        <fullName evidence="9">Peptidase A1 domain-containing protein</fullName>
    </recommendedName>
</protein>
<organism evidence="10 11">
    <name type="scientific">Huiozyma naganishii (strain ATCC MYA-139 / BCRC 22969 / CBS 8797 / KCTC 17520 / NBRC 10181 / NCYC 3082 / Yp74L-3)</name>
    <name type="common">Yeast</name>
    <name type="synonym">Kazachstania naganishii</name>
    <dbReference type="NCBI Taxonomy" id="1071383"/>
    <lineage>
        <taxon>Eukaryota</taxon>
        <taxon>Fungi</taxon>
        <taxon>Dikarya</taxon>
        <taxon>Ascomycota</taxon>
        <taxon>Saccharomycotina</taxon>
        <taxon>Saccharomycetes</taxon>
        <taxon>Saccharomycetales</taxon>
        <taxon>Saccharomycetaceae</taxon>
        <taxon>Huiozyma</taxon>
    </lineage>
</organism>
<dbReference type="PANTHER" id="PTHR47966:SF65">
    <property type="entry name" value="ASPARTIC-TYPE ENDOPEPTIDASE"/>
    <property type="match status" value="1"/>
</dbReference>
<keyword evidence="5 7" id="KW-0378">Hydrolase</keyword>
<dbReference type="InterPro" id="IPR033121">
    <property type="entry name" value="PEPTIDASE_A1"/>
</dbReference>
<feature type="active site" evidence="6">
    <location>
        <position position="351"/>
    </location>
</feature>
<evidence type="ECO:0000256" key="2">
    <source>
        <dbReference type="ARBA" id="ARBA00022670"/>
    </source>
</evidence>
<feature type="domain" description="Peptidase A1" evidence="9">
    <location>
        <begin position="26"/>
        <end position="456"/>
    </location>
</feature>
<dbReference type="InterPro" id="IPR021109">
    <property type="entry name" value="Peptidase_aspartic_dom_sf"/>
</dbReference>
<dbReference type="Proteomes" id="UP000006310">
    <property type="component" value="Chromosome 9"/>
</dbReference>
<evidence type="ECO:0000256" key="5">
    <source>
        <dbReference type="ARBA" id="ARBA00022801"/>
    </source>
</evidence>
<dbReference type="Gene3D" id="2.40.70.10">
    <property type="entry name" value="Acid Proteases"/>
    <property type="match status" value="2"/>
</dbReference>
<keyword evidence="2 7" id="KW-0645">Protease</keyword>
<name>J7S278_HUIN7</name>
<reference evidence="11" key="2">
    <citation type="submission" date="2012-08" db="EMBL/GenBank/DDBJ databases">
        <title>Genome sequence of Kazachstania naganishii.</title>
        <authorList>
            <person name="Gordon J.L."/>
            <person name="Armisen D."/>
            <person name="Proux-Wera E."/>
            <person name="OhEigeartaigh S.S."/>
            <person name="Byrne K.P."/>
            <person name="Wolfe K.H."/>
        </authorList>
    </citation>
    <scope>NUCLEOTIDE SEQUENCE [LARGE SCALE GENOMIC DNA]</scope>
    <source>
        <strain evidence="11">ATCC MYA-139 / BCRC 22969 / CBS 8797 / CCRC 22969 / KCTC 17520 / NBRC 10181 / NCYC 3082</strain>
    </source>
</reference>
<dbReference type="GO" id="GO:0004190">
    <property type="term" value="F:aspartic-type endopeptidase activity"/>
    <property type="evidence" value="ECO:0007669"/>
    <property type="project" value="UniProtKB-KW"/>
</dbReference>
<dbReference type="InterPro" id="IPR033876">
    <property type="entry name" value="SAP-like"/>
</dbReference>
<dbReference type="GO" id="GO:0001402">
    <property type="term" value="P:signal transduction involved in filamentous growth"/>
    <property type="evidence" value="ECO:0007669"/>
    <property type="project" value="EnsemblFungi"/>
</dbReference>
<dbReference type="PANTHER" id="PTHR47966">
    <property type="entry name" value="BETA-SITE APP-CLEAVING ENZYME, ISOFORM A-RELATED"/>
    <property type="match status" value="1"/>
</dbReference>
<evidence type="ECO:0000259" key="9">
    <source>
        <dbReference type="PROSITE" id="PS51767"/>
    </source>
</evidence>
<gene>
    <name evidence="10" type="primary">KNAG0I00910</name>
    <name evidence="10" type="ordered locus">KNAG_0I00910</name>
</gene>
<dbReference type="AlphaFoldDB" id="J7S278"/>
<evidence type="ECO:0000313" key="10">
    <source>
        <dbReference type="EMBL" id="CCK71882.1"/>
    </source>
</evidence>
<proteinExistence type="inferred from homology"/>
<evidence type="ECO:0000313" key="11">
    <source>
        <dbReference type="Proteomes" id="UP000006310"/>
    </source>
</evidence>
<feature type="region of interest" description="Disordered" evidence="8">
    <location>
        <begin position="505"/>
        <end position="544"/>
    </location>
</feature>
<sequence>MREWLAKRDNTDGYSLMDVQNQVSFYSVDLEIGTPPQKVTVLVDTGSSDLWVMGTDNPLCASGRRGKKFLGDEGDARVEIEAQQKDEWVTTGVVTITLGDLPPGGNIWNSVAGDLESGWTMMTGAENTMMMTGTGTETAVATGVPARTTDSAAEATVQCSTYGTFDHSKSSTFKSNNTAFAISYGDTSYASGSWGIDTMSINKLNVSGVSFAVANYSNSSMGVLGIGLPGLEVTNQLSNTASGKKDIAAASSSLYQYANFPMVLKNDGIIHKVAYSLFLNDPQEQEGSVLFGAVDHSKYTGTLYTVPLVDIYHDSASSKPVEFDITLYGLGVDKDGSQSTIATTTIPALLDSGTTISYFPAQLANEIARKFNATYDSRSGFYTMSCSYDTSNTNLVFDFGGFHITAPLDDFVVQQSSQTCVLAIGPQQENWVVLGDVFLSNAYVVYDLENLEVSMAQANFDSSLPESVEVISSTVPSAVKAASYSNPWSSAVMMSTGGNIFTVEGASNTTGSSSTRSGSRITSRVGSSSSTRRSEASSSMGTNQRKNAGAIVLPSFSTAIFTFIASFLL</sequence>
<dbReference type="HOGENOM" id="CLU_013253_9_1_1"/>
<dbReference type="PROSITE" id="PS00141">
    <property type="entry name" value="ASP_PROTEASE"/>
    <property type="match status" value="2"/>
</dbReference>